<protein>
    <recommendedName>
        <fullName evidence="3">DUF2383 domain-containing protein</fullName>
    </recommendedName>
</protein>
<dbReference type="RefSeq" id="WP_105934158.1">
    <property type="nucleotide sequence ID" value="NZ_PVNP01000074.1"/>
</dbReference>
<dbReference type="OrthoDB" id="10009367at2"/>
<dbReference type="EMBL" id="PVNP01000074">
    <property type="protein sequence ID" value="PRO74048.1"/>
    <property type="molecule type" value="Genomic_DNA"/>
</dbReference>
<dbReference type="AlphaFoldDB" id="A0A2S9VC62"/>
<evidence type="ECO:0000313" key="1">
    <source>
        <dbReference type="EMBL" id="PRO74048.1"/>
    </source>
</evidence>
<gene>
    <name evidence="1" type="ORF">C6Y40_08195</name>
</gene>
<evidence type="ECO:0000313" key="2">
    <source>
        <dbReference type="Proteomes" id="UP000238949"/>
    </source>
</evidence>
<evidence type="ECO:0008006" key="3">
    <source>
        <dbReference type="Google" id="ProtNLM"/>
    </source>
</evidence>
<dbReference type="Proteomes" id="UP000238949">
    <property type="component" value="Unassembled WGS sequence"/>
</dbReference>
<keyword evidence="2" id="KW-1185">Reference proteome</keyword>
<proteinExistence type="predicted"/>
<comment type="caution">
    <text evidence="1">The sequence shown here is derived from an EMBL/GenBank/DDBJ whole genome shotgun (WGS) entry which is preliminary data.</text>
</comment>
<accession>A0A2S9VC62</accession>
<name>A0A2S9VC62_9ALTE</name>
<reference evidence="2" key="1">
    <citation type="journal article" date="2020" name="Int. J. Syst. Evol. Microbiol.">
        <title>Alteromonas alba sp. nov., a marine bacterium isolated from the seawater of the West Pacific Ocean.</title>
        <authorList>
            <person name="Sun C."/>
            <person name="Wu Y.-H."/>
            <person name="Xamxidin M."/>
            <person name="Cheng H."/>
            <person name="Xu X.-W."/>
        </authorList>
    </citation>
    <scope>NUCLEOTIDE SEQUENCE [LARGE SCALE GENOMIC DNA]</scope>
    <source>
        <strain evidence="2">190</strain>
    </source>
</reference>
<organism evidence="1 2">
    <name type="scientific">Alteromonas alba</name>
    <dbReference type="NCBI Taxonomy" id="2079529"/>
    <lineage>
        <taxon>Bacteria</taxon>
        <taxon>Pseudomonadati</taxon>
        <taxon>Pseudomonadota</taxon>
        <taxon>Gammaproteobacteria</taxon>
        <taxon>Alteromonadales</taxon>
        <taxon>Alteromonadaceae</taxon>
        <taxon>Alteromonas/Salinimonas group</taxon>
        <taxon>Alteromonas</taxon>
    </lineage>
</organism>
<sequence length="140" mass="16172">MSNTGKCAIKMFKDLFNQGAELYQTAQQSNQQPQQRACLRVLRAEKLRALRLMEAESNSGHDYALTEQVKDQFQSMLEHYPSIRHVRDFIEIEQRLLASLKENLTSLTPSPLSLNLRTITTRHQQCLEKLSRELASQPDK</sequence>